<comment type="similarity">
    <text evidence="3 8">Belongs to the dUTPase family.</text>
</comment>
<evidence type="ECO:0000256" key="5">
    <source>
        <dbReference type="ARBA" id="ARBA00022842"/>
    </source>
</evidence>
<dbReference type="PANTHER" id="PTHR11241:SF0">
    <property type="entry name" value="DEOXYURIDINE 5'-TRIPHOSPHATE NUCLEOTIDOHYDROLASE"/>
    <property type="match status" value="1"/>
</dbReference>
<gene>
    <name evidence="10" type="ORF">PM001_LOCUS15023</name>
</gene>
<dbReference type="InterPro" id="IPR029054">
    <property type="entry name" value="dUTPase-like"/>
</dbReference>
<comment type="cofactor">
    <cofactor evidence="1 8">
        <name>Mg(2+)</name>
        <dbReference type="ChEBI" id="CHEBI:18420"/>
    </cofactor>
</comment>
<comment type="pathway">
    <text evidence="2 8">Pyrimidine metabolism; dUMP biosynthesis; dUMP from dCTP (dUTP route): step 2/2.</text>
</comment>
<dbReference type="InterPro" id="IPR036157">
    <property type="entry name" value="dUTPase-like_sf"/>
</dbReference>
<keyword evidence="8" id="KW-0479">Metal-binding</keyword>
<keyword evidence="5 8" id="KW-0460">Magnesium</keyword>
<feature type="domain" description="dUTPase-like" evidence="9">
    <location>
        <begin position="21"/>
        <end position="148"/>
    </location>
</feature>
<dbReference type="EC" id="3.6.1.23" evidence="8"/>
<evidence type="ECO:0000256" key="7">
    <source>
        <dbReference type="ARBA" id="ARBA00047686"/>
    </source>
</evidence>
<name>A0AAV1U859_9STRA</name>
<sequence length="240" mass="26198">MVTKRSRPAPILRVKKLSPQAILPSRGSSLAAGLDLAAAYDAVIPAGSKGLVKTDLAIAVPDCCYARVAPRSGLALKNFIDTGAGVIDADYRGNVGVLLFNHSTEDFAVKRGDRVAQLILERIEYPSIMEVDEIDQTARGASGFGSTGVSLPIAKKHRVALNDVPFSEGEETAVDTTFKALELLLVNKVMDDDMRRLLKKKLYMASERQFMLLNKALNDYLEDEDSGKVLEWITAFLEVK</sequence>
<evidence type="ECO:0000256" key="8">
    <source>
        <dbReference type="RuleBase" id="RU367024"/>
    </source>
</evidence>
<proteinExistence type="inferred from homology"/>
<dbReference type="FunFam" id="2.70.40.10:FF:000004">
    <property type="entry name" value="Deoxyuridine triphosphatase"/>
    <property type="match status" value="1"/>
</dbReference>
<keyword evidence="6 8" id="KW-0546">Nucleotide metabolism</keyword>
<dbReference type="GO" id="GO:0004170">
    <property type="term" value="F:dUTP diphosphatase activity"/>
    <property type="evidence" value="ECO:0007669"/>
    <property type="project" value="UniProtKB-UniRule"/>
</dbReference>
<evidence type="ECO:0000256" key="2">
    <source>
        <dbReference type="ARBA" id="ARBA00005142"/>
    </source>
</evidence>
<evidence type="ECO:0000313" key="11">
    <source>
        <dbReference type="Proteomes" id="UP001162060"/>
    </source>
</evidence>
<dbReference type="InterPro" id="IPR033704">
    <property type="entry name" value="dUTPase_trimeric"/>
</dbReference>
<comment type="function">
    <text evidence="8">Involved in nucleotide metabolism via production of dUMP, the immediate precursor of thymidine nucleotides, and decreases the intracellular concentration of dUTP so that uracil cannot be incorporated into DNA.</text>
</comment>
<dbReference type="SUPFAM" id="SSF51283">
    <property type="entry name" value="dUTPase-like"/>
    <property type="match status" value="1"/>
</dbReference>
<evidence type="ECO:0000256" key="3">
    <source>
        <dbReference type="ARBA" id="ARBA00006581"/>
    </source>
</evidence>
<dbReference type="AlphaFoldDB" id="A0AAV1U859"/>
<dbReference type="EMBL" id="CAKLBY020000153">
    <property type="protein sequence ID" value="CAK7929873.1"/>
    <property type="molecule type" value="Genomic_DNA"/>
</dbReference>
<dbReference type="Pfam" id="PF00692">
    <property type="entry name" value="dUTPase"/>
    <property type="match status" value="1"/>
</dbReference>
<dbReference type="GO" id="GO:0000287">
    <property type="term" value="F:magnesium ion binding"/>
    <property type="evidence" value="ECO:0007669"/>
    <property type="project" value="UniProtKB-UniRule"/>
</dbReference>
<protein>
    <recommendedName>
        <fullName evidence="8">Deoxyuridine 5'-triphosphate nucleotidohydrolase</fullName>
        <shortName evidence="8">dUTPase</shortName>
        <ecNumber evidence="8">3.6.1.23</ecNumber>
    </recommendedName>
    <alternativeName>
        <fullName evidence="8">dUTP pyrophosphatase</fullName>
    </alternativeName>
</protein>
<dbReference type="GO" id="GO:0046081">
    <property type="term" value="P:dUTP catabolic process"/>
    <property type="evidence" value="ECO:0007669"/>
    <property type="project" value="UniProtKB-UniRule"/>
</dbReference>
<organism evidence="10 11">
    <name type="scientific">Peronospora matthiolae</name>
    <dbReference type="NCBI Taxonomy" id="2874970"/>
    <lineage>
        <taxon>Eukaryota</taxon>
        <taxon>Sar</taxon>
        <taxon>Stramenopiles</taxon>
        <taxon>Oomycota</taxon>
        <taxon>Peronosporomycetes</taxon>
        <taxon>Peronosporales</taxon>
        <taxon>Peronosporaceae</taxon>
        <taxon>Peronospora</taxon>
    </lineage>
</organism>
<dbReference type="NCBIfam" id="TIGR00576">
    <property type="entry name" value="dut"/>
    <property type="match status" value="1"/>
</dbReference>
<dbReference type="GO" id="GO:0006226">
    <property type="term" value="P:dUMP biosynthetic process"/>
    <property type="evidence" value="ECO:0007669"/>
    <property type="project" value="UniProtKB-UniRule"/>
</dbReference>
<accession>A0AAV1U859</accession>
<evidence type="ECO:0000256" key="6">
    <source>
        <dbReference type="ARBA" id="ARBA00023080"/>
    </source>
</evidence>
<evidence type="ECO:0000313" key="10">
    <source>
        <dbReference type="EMBL" id="CAK7929873.1"/>
    </source>
</evidence>
<dbReference type="NCBIfam" id="NF001862">
    <property type="entry name" value="PRK00601.1"/>
    <property type="match status" value="1"/>
</dbReference>
<comment type="caution">
    <text evidence="10">The sequence shown here is derived from an EMBL/GenBank/DDBJ whole genome shotgun (WGS) entry which is preliminary data.</text>
</comment>
<dbReference type="Proteomes" id="UP001162060">
    <property type="component" value="Unassembled WGS sequence"/>
</dbReference>
<dbReference type="InterPro" id="IPR008181">
    <property type="entry name" value="dUTPase"/>
</dbReference>
<dbReference type="Gene3D" id="2.70.40.10">
    <property type="match status" value="1"/>
</dbReference>
<dbReference type="CDD" id="cd07557">
    <property type="entry name" value="trimeric_dUTPase"/>
    <property type="match status" value="1"/>
</dbReference>
<reference evidence="10" key="1">
    <citation type="submission" date="2024-01" db="EMBL/GenBank/DDBJ databases">
        <authorList>
            <person name="Webb A."/>
        </authorList>
    </citation>
    <scope>NUCLEOTIDE SEQUENCE</scope>
    <source>
        <strain evidence="10">Pm1</strain>
    </source>
</reference>
<evidence type="ECO:0000256" key="1">
    <source>
        <dbReference type="ARBA" id="ARBA00001946"/>
    </source>
</evidence>
<keyword evidence="4 8" id="KW-0378">Hydrolase</keyword>
<dbReference type="PANTHER" id="PTHR11241">
    <property type="entry name" value="DEOXYURIDINE 5'-TRIPHOSPHATE NUCLEOTIDOHYDROLASE"/>
    <property type="match status" value="1"/>
</dbReference>
<comment type="catalytic activity">
    <reaction evidence="7 8">
        <text>dUTP + H2O = dUMP + diphosphate + H(+)</text>
        <dbReference type="Rhea" id="RHEA:10248"/>
        <dbReference type="ChEBI" id="CHEBI:15377"/>
        <dbReference type="ChEBI" id="CHEBI:15378"/>
        <dbReference type="ChEBI" id="CHEBI:33019"/>
        <dbReference type="ChEBI" id="CHEBI:61555"/>
        <dbReference type="ChEBI" id="CHEBI:246422"/>
        <dbReference type="EC" id="3.6.1.23"/>
    </reaction>
</comment>
<evidence type="ECO:0000256" key="4">
    <source>
        <dbReference type="ARBA" id="ARBA00022801"/>
    </source>
</evidence>
<evidence type="ECO:0000259" key="9">
    <source>
        <dbReference type="Pfam" id="PF00692"/>
    </source>
</evidence>